<dbReference type="Gene3D" id="1.20.120.530">
    <property type="entry name" value="GntR ligand-binding domain-like"/>
    <property type="match status" value="1"/>
</dbReference>
<dbReference type="EMBL" id="JYIV01000027">
    <property type="protein sequence ID" value="KJL21345.1"/>
    <property type="molecule type" value="Genomic_DNA"/>
</dbReference>
<dbReference type="Gene3D" id="1.10.10.10">
    <property type="entry name" value="Winged helix-like DNA-binding domain superfamily/Winged helix DNA-binding domain"/>
    <property type="match status" value="1"/>
</dbReference>
<dbReference type="InterPro" id="IPR000524">
    <property type="entry name" value="Tscrpt_reg_HTH_GntR"/>
</dbReference>
<dbReference type="InterPro" id="IPR011711">
    <property type="entry name" value="GntR_C"/>
</dbReference>
<dbReference type="RefSeq" id="WP_045264215.1">
    <property type="nucleotide sequence ID" value="NZ_JYIV01000027.1"/>
</dbReference>
<dbReference type="SMART" id="SM00345">
    <property type="entry name" value="HTH_GNTR"/>
    <property type="match status" value="1"/>
</dbReference>
<comment type="caution">
    <text evidence="5">The sequence shown here is derived from an EMBL/GenBank/DDBJ whole genome shotgun (WGS) entry which is preliminary data.</text>
</comment>
<dbReference type="GO" id="GO:0003700">
    <property type="term" value="F:DNA-binding transcription factor activity"/>
    <property type="evidence" value="ECO:0007669"/>
    <property type="project" value="InterPro"/>
</dbReference>
<dbReference type="GO" id="GO:0003677">
    <property type="term" value="F:DNA binding"/>
    <property type="evidence" value="ECO:0007669"/>
    <property type="project" value="UniProtKB-KW"/>
</dbReference>
<protein>
    <submittedName>
        <fullName evidence="5">Putative HTH-type transcriptional regulator YdfH</fullName>
    </submittedName>
</protein>
<dbReference type="CDD" id="cd07377">
    <property type="entry name" value="WHTH_GntR"/>
    <property type="match status" value="1"/>
</dbReference>
<dbReference type="PANTHER" id="PTHR43537:SF45">
    <property type="entry name" value="GNTR FAMILY REGULATORY PROTEIN"/>
    <property type="match status" value="1"/>
</dbReference>
<gene>
    <name evidence="5" type="primary">ydfH_3</name>
    <name evidence="5" type="ORF">RN51_02361</name>
</gene>
<keyword evidence="2" id="KW-0238">DNA-binding</keyword>
<dbReference type="InterPro" id="IPR036390">
    <property type="entry name" value="WH_DNA-bd_sf"/>
</dbReference>
<dbReference type="SMART" id="SM00895">
    <property type="entry name" value="FCD"/>
    <property type="match status" value="1"/>
</dbReference>
<dbReference type="SUPFAM" id="SSF46785">
    <property type="entry name" value="Winged helix' DNA-binding domain"/>
    <property type="match status" value="1"/>
</dbReference>
<dbReference type="InterPro" id="IPR036388">
    <property type="entry name" value="WH-like_DNA-bd_sf"/>
</dbReference>
<dbReference type="PRINTS" id="PR00035">
    <property type="entry name" value="HTHGNTR"/>
</dbReference>
<reference evidence="5 6" key="1">
    <citation type="submission" date="2015-02" db="EMBL/GenBank/DDBJ databases">
        <title>Draft genome sequences of ten Microbacterium spp. with emphasis on heavy metal contaminated environments.</title>
        <authorList>
            <person name="Corretto E."/>
        </authorList>
    </citation>
    <scope>NUCLEOTIDE SEQUENCE [LARGE SCALE GENOMIC DNA]</scope>
    <source>
        <strain evidence="5 6">BEL163</strain>
    </source>
</reference>
<keyword evidence="3" id="KW-0804">Transcription</keyword>
<dbReference type="OrthoDB" id="9816161at2"/>
<evidence type="ECO:0000256" key="1">
    <source>
        <dbReference type="ARBA" id="ARBA00023015"/>
    </source>
</evidence>
<sequence>MAGAIAAGGELESVRVTRILRDDIILGRRKPGARLVERDIAAELNVSRLPVREAIRTLVAEGIVVARPRTWAVVREFTHRDIQDFAEVREAIETLIFVFAAERHDEAGIARIRAAYERELAAARAEDSEAARIAAAEFHEVAVELAANEMLGELIAVFLTRLRWLFGQHDDLLAMADEHRIILEAMTARDTEALRRIVPAHLASGQSAAERRLAESSDLTV</sequence>
<dbReference type="SUPFAM" id="SSF48008">
    <property type="entry name" value="GntR ligand-binding domain-like"/>
    <property type="match status" value="1"/>
</dbReference>
<dbReference type="Pfam" id="PF07729">
    <property type="entry name" value="FCD"/>
    <property type="match status" value="1"/>
</dbReference>
<evidence type="ECO:0000313" key="5">
    <source>
        <dbReference type="EMBL" id="KJL21345.1"/>
    </source>
</evidence>
<dbReference type="PANTHER" id="PTHR43537">
    <property type="entry name" value="TRANSCRIPTIONAL REGULATOR, GNTR FAMILY"/>
    <property type="match status" value="1"/>
</dbReference>
<keyword evidence="1" id="KW-0805">Transcription regulation</keyword>
<evidence type="ECO:0000256" key="2">
    <source>
        <dbReference type="ARBA" id="ARBA00023125"/>
    </source>
</evidence>
<evidence type="ECO:0000259" key="4">
    <source>
        <dbReference type="PROSITE" id="PS50949"/>
    </source>
</evidence>
<evidence type="ECO:0000256" key="3">
    <source>
        <dbReference type="ARBA" id="ARBA00023163"/>
    </source>
</evidence>
<dbReference type="Pfam" id="PF00392">
    <property type="entry name" value="GntR"/>
    <property type="match status" value="1"/>
</dbReference>
<dbReference type="PROSITE" id="PS50949">
    <property type="entry name" value="HTH_GNTR"/>
    <property type="match status" value="1"/>
</dbReference>
<name>A0A0F0KMI6_9MICO</name>
<organism evidence="5 6">
    <name type="scientific">Microbacterium oxydans</name>
    <dbReference type="NCBI Taxonomy" id="82380"/>
    <lineage>
        <taxon>Bacteria</taxon>
        <taxon>Bacillati</taxon>
        <taxon>Actinomycetota</taxon>
        <taxon>Actinomycetes</taxon>
        <taxon>Micrococcales</taxon>
        <taxon>Microbacteriaceae</taxon>
        <taxon>Microbacterium</taxon>
    </lineage>
</organism>
<dbReference type="PATRIC" id="fig|82380.10.peg.2374"/>
<dbReference type="AlphaFoldDB" id="A0A0F0KMI6"/>
<accession>A0A0F0KMI6</accession>
<dbReference type="Proteomes" id="UP000033725">
    <property type="component" value="Unassembled WGS sequence"/>
</dbReference>
<proteinExistence type="predicted"/>
<evidence type="ECO:0000313" key="6">
    <source>
        <dbReference type="Proteomes" id="UP000033725"/>
    </source>
</evidence>
<feature type="domain" description="HTH gntR-type" evidence="4">
    <location>
        <begin position="10"/>
        <end position="77"/>
    </location>
</feature>
<dbReference type="InterPro" id="IPR008920">
    <property type="entry name" value="TF_FadR/GntR_C"/>
</dbReference>